<accession>A0ABX6EPX9</accession>
<dbReference type="InterPro" id="IPR024977">
    <property type="entry name" value="Apc4-like_WD40_dom"/>
</dbReference>
<dbReference type="InterPro" id="IPR019775">
    <property type="entry name" value="WD40_repeat_CS"/>
</dbReference>
<dbReference type="Gene3D" id="2.130.10.10">
    <property type="entry name" value="YVTN repeat-like/Quinoprotein amine dehydrogenase"/>
    <property type="match status" value="2"/>
</dbReference>
<sequence length="622" mass="67823">MASISVEEVYGPAPSTKRNFTTHLSYDSKSDSLGYGSGRSAILRSLDGKSVVQFTGHGTSNVTVVRFSPIGGSQYVVSGDDSGKVIVWSWNRDDASGEIEYNVKSEFQVLAGPVVDISWDFEGKRLAIVGEGRDRFGAFISWDSGNSLGEVSGHSQRVNAVHLKQSRPMRAFSVSDDGSVVFYQGPPFKFASSDRTHHGQGKFIRDIRFSPGNGLYAVSVGSDRKICCFDGKTGEFLKYIESKESPIEGGLFSVAWLDDGEGSSRVVTGGADGLVRLWDVTKESDPLLKVWTLGEGLSSQVVGLAVTKENKVAALTLDGTINILSLEDDNVEFIYGHNKGITALTVNPLVSGSYDGRIVTWKDAKHGADVPTLSHDIHTNIVLAVDNSDNEVSSVSWDNTLKNFIYGGKSAETKYHFDHQPKCAVFAESMLAAATEDNKLLIIDNKTGLLSKSVKLDKPIATIALGTTYVAVAYEQTNNVQIFQISDLSDVFTLSQPLRATPSALSFSPSQKYLAAGDSSGKIILYDLETKEVKTSRWSFHTSKITSIDWRKPADEDAEEDHVVTASLDTNIFIYSVKRPMKVIKRLNAHKDGVSSALWEDDHTIVSAGVDALIRRWKVEFA</sequence>
<keyword evidence="1 3" id="KW-0853">WD repeat</keyword>
<dbReference type="PROSITE" id="PS00678">
    <property type="entry name" value="WD_REPEATS_1"/>
    <property type="match status" value="1"/>
</dbReference>
<keyword evidence="2" id="KW-0677">Repeat</keyword>
<protein>
    <submittedName>
        <fullName evidence="5">Actin-interacting protein 1</fullName>
    </submittedName>
</protein>
<dbReference type="InterPro" id="IPR001680">
    <property type="entry name" value="WD40_rpt"/>
</dbReference>
<evidence type="ECO:0000256" key="2">
    <source>
        <dbReference type="ARBA" id="ARBA00022737"/>
    </source>
</evidence>
<proteinExistence type="predicted"/>
<dbReference type="Pfam" id="PF12894">
    <property type="entry name" value="ANAPC4_WD40"/>
    <property type="match status" value="1"/>
</dbReference>
<dbReference type="PANTHER" id="PTHR19856:SF0">
    <property type="entry name" value="WD REPEAT-CONTAINING PROTEIN 1"/>
    <property type="match status" value="1"/>
</dbReference>
<dbReference type="InterPro" id="IPR015943">
    <property type="entry name" value="WD40/YVTN_repeat-like_dom_sf"/>
</dbReference>
<dbReference type="PROSITE" id="PS50082">
    <property type="entry name" value="WD_REPEATS_2"/>
    <property type="match status" value="2"/>
</dbReference>
<evidence type="ECO:0000313" key="6">
    <source>
        <dbReference type="Proteomes" id="UP000422736"/>
    </source>
</evidence>
<evidence type="ECO:0000259" key="4">
    <source>
        <dbReference type="Pfam" id="PF12894"/>
    </source>
</evidence>
<reference evidence="5 6" key="1">
    <citation type="submission" date="2016-03" db="EMBL/GenBank/DDBJ databases">
        <title>How can Kluyveromyces marxianus grow so fast - potential evolutionary course in Saccharomyces Complex revealed by comparative genomics.</title>
        <authorList>
            <person name="Mo W."/>
            <person name="Lu W."/>
            <person name="Yang X."/>
            <person name="Qi J."/>
            <person name="Lv H."/>
        </authorList>
    </citation>
    <scope>NUCLEOTIDE SEQUENCE [LARGE SCALE GENOMIC DNA]</scope>
    <source>
        <strain evidence="5 6">FIM1</strain>
    </source>
</reference>
<evidence type="ECO:0000256" key="1">
    <source>
        <dbReference type="ARBA" id="ARBA00022574"/>
    </source>
</evidence>
<dbReference type="SMART" id="SM00320">
    <property type="entry name" value="WD40"/>
    <property type="match status" value="10"/>
</dbReference>
<feature type="repeat" description="WD" evidence="3">
    <location>
        <begin position="587"/>
        <end position="622"/>
    </location>
</feature>
<dbReference type="PROSITE" id="PS50294">
    <property type="entry name" value="WD_REPEATS_REGION"/>
    <property type="match status" value="1"/>
</dbReference>
<gene>
    <name evidence="5" type="primary">AIP1</name>
    <name evidence="5" type="ORF">FIM1_1004</name>
</gene>
<evidence type="ECO:0000256" key="3">
    <source>
        <dbReference type="PROSITE-ProRule" id="PRU00221"/>
    </source>
</evidence>
<dbReference type="Pfam" id="PF00400">
    <property type="entry name" value="WD40"/>
    <property type="match status" value="4"/>
</dbReference>
<feature type="domain" description="Anaphase-promoting complex subunit 4-like WD40" evidence="4">
    <location>
        <begin position="463"/>
        <end position="551"/>
    </location>
</feature>
<keyword evidence="6" id="KW-1185">Reference proteome</keyword>
<dbReference type="Proteomes" id="UP000422736">
    <property type="component" value="Chromosome 2"/>
</dbReference>
<name>A0ABX6EPX9_KLUMA</name>
<dbReference type="SUPFAM" id="SSF50978">
    <property type="entry name" value="WD40 repeat-like"/>
    <property type="match status" value="2"/>
</dbReference>
<dbReference type="EMBL" id="CP015055">
    <property type="protein sequence ID" value="QGN14344.1"/>
    <property type="molecule type" value="Genomic_DNA"/>
</dbReference>
<feature type="repeat" description="WD" evidence="3">
    <location>
        <begin position="266"/>
        <end position="280"/>
    </location>
</feature>
<evidence type="ECO:0000313" key="5">
    <source>
        <dbReference type="EMBL" id="QGN14344.1"/>
    </source>
</evidence>
<dbReference type="PANTHER" id="PTHR19856">
    <property type="entry name" value="WD-REPEATCONTAINING PROTEIN WDR1"/>
    <property type="match status" value="1"/>
</dbReference>
<organism evidence="5 6">
    <name type="scientific">Kluyveromyces marxianus</name>
    <name type="common">Yeast</name>
    <name type="synonym">Candida kefyr</name>
    <dbReference type="NCBI Taxonomy" id="4911"/>
    <lineage>
        <taxon>Eukaryota</taxon>
        <taxon>Fungi</taxon>
        <taxon>Dikarya</taxon>
        <taxon>Ascomycota</taxon>
        <taxon>Saccharomycotina</taxon>
        <taxon>Saccharomycetes</taxon>
        <taxon>Saccharomycetales</taxon>
        <taxon>Saccharomycetaceae</taxon>
        <taxon>Kluyveromyces</taxon>
    </lineage>
</organism>
<dbReference type="InterPro" id="IPR036322">
    <property type="entry name" value="WD40_repeat_dom_sf"/>
</dbReference>